<dbReference type="Gene3D" id="3.40.1190.20">
    <property type="match status" value="1"/>
</dbReference>
<comment type="catalytic activity">
    <reaction evidence="1">
        <text>4-amino-5-hydroxymethyl-2-methylpyrimidine + ATP = 4-amino-2-methyl-5-(phosphooxymethyl)pyrimidine + ADP + H(+)</text>
        <dbReference type="Rhea" id="RHEA:23096"/>
        <dbReference type="ChEBI" id="CHEBI:15378"/>
        <dbReference type="ChEBI" id="CHEBI:16892"/>
        <dbReference type="ChEBI" id="CHEBI:30616"/>
        <dbReference type="ChEBI" id="CHEBI:58354"/>
        <dbReference type="ChEBI" id="CHEBI:456216"/>
        <dbReference type="EC" id="2.7.1.49"/>
    </reaction>
</comment>
<dbReference type="CDD" id="cd01169">
    <property type="entry name" value="HMPP_kinase"/>
    <property type="match status" value="1"/>
</dbReference>
<evidence type="ECO:0000256" key="4">
    <source>
        <dbReference type="ARBA" id="ARBA00009879"/>
    </source>
</evidence>
<keyword evidence="10 17" id="KW-0418">Kinase</keyword>
<evidence type="ECO:0000256" key="2">
    <source>
        <dbReference type="ARBA" id="ARBA00000565"/>
    </source>
</evidence>
<comment type="catalytic activity">
    <reaction evidence="2">
        <text>4-amino-2-methyl-5-(phosphooxymethyl)pyrimidine + ATP = 4-amino-2-methyl-5-(diphosphooxymethyl)pyrimidine + ADP</text>
        <dbReference type="Rhea" id="RHEA:19893"/>
        <dbReference type="ChEBI" id="CHEBI:30616"/>
        <dbReference type="ChEBI" id="CHEBI:57841"/>
        <dbReference type="ChEBI" id="CHEBI:58354"/>
        <dbReference type="ChEBI" id="CHEBI:456216"/>
        <dbReference type="EC" id="2.7.4.7"/>
    </reaction>
</comment>
<dbReference type="EMBL" id="JQBX01000003">
    <property type="protein sequence ID" value="KRN94744.1"/>
    <property type="molecule type" value="Genomic_DNA"/>
</dbReference>
<name>A0A0R2KZ11_9LACO</name>
<feature type="domain" description="Pyridoxamine kinase/Phosphomethylpyrimidine kinase" evidence="16">
    <location>
        <begin position="16"/>
        <end position="262"/>
    </location>
</feature>
<evidence type="ECO:0000256" key="9">
    <source>
        <dbReference type="ARBA" id="ARBA00022741"/>
    </source>
</evidence>
<dbReference type="PANTHER" id="PTHR20858">
    <property type="entry name" value="PHOSPHOMETHYLPYRIMIDINE KINASE"/>
    <property type="match status" value="1"/>
</dbReference>
<comment type="pathway">
    <text evidence="13">Cofactor biosynthesis; thiamine diphosphate biosynthesis; 4-amino-2-methyl-5-diphosphomethylpyrimidine from 5-amino-1-(5-phospho-D-ribosyl)imidazole: step 2/3.</text>
</comment>
<evidence type="ECO:0000256" key="15">
    <source>
        <dbReference type="ARBA" id="ARBA00043176"/>
    </source>
</evidence>
<evidence type="ECO:0000256" key="8">
    <source>
        <dbReference type="ARBA" id="ARBA00022679"/>
    </source>
</evidence>
<keyword evidence="18" id="KW-1185">Reference proteome</keyword>
<dbReference type="Pfam" id="PF08543">
    <property type="entry name" value="Phos_pyr_kin"/>
    <property type="match status" value="1"/>
</dbReference>
<accession>A0A0R2KZ11</accession>
<dbReference type="NCBIfam" id="TIGR00097">
    <property type="entry name" value="HMP-P_kinase"/>
    <property type="match status" value="1"/>
</dbReference>
<dbReference type="FunFam" id="3.40.1190.20:FF:000003">
    <property type="entry name" value="Phosphomethylpyrimidine kinase ThiD"/>
    <property type="match status" value="1"/>
</dbReference>
<protein>
    <recommendedName>
        <fullName evidence="7">Hydroxymethylpyrimidine/phosphomethylpyrimidine kinase</fullName>
        <ecNumber evidence="5">2.7.1.49</ecNumber>
        <ecNumber evidence="6">2.7.4.7</ecNumber>
    </recommendedName>
    <alternativeName>
        <fullName evidence="14">Hydroxymethylpyrimidine kinase</fullName>
    </alternativeName>
    <alternativeName>
        <fullName evidence="15">Hydroxymethylpyrimidine phosphate kinase</fullName>
    </alternativeName>
</protein>
<dbReference type="RefSeq" id="WP_057801653.1">
    <property type="nucleotide sequence ID" value="NZ_JQBX01000003.1"/>
</dbReference>
<dbReference type="GO" id="GO:0005524">
    <property type="term" value="F:ATP binding"/>
    <property type="evidence" value="ECO:0007669"/>
    <property type="project" value="UniProtKB-KW"/>
</dbReference>
<evidence type="ECO:0000313" key="17">
    <source>
        <dbReference type="EMBL" id="KRN94744.1"/>
    </source>
</evidence>
<keyword evidence="11" id="KW-0067">ATP-binding</keyword>
<dbReference type="Proteomes" id="UP000051859">
    <property type="component" value="Unassembled WGS sequence"/>
</dbReference>
<dbReference type="SUPFAM" id="SSF53613">
    <property type="entry name" value="Ribokinase-like"/>
    <property type="match status" value="1"/>
</dbReference>
<evidence type="ECO:0000256" key="11">
    <source>
        <dbReference type="ARBA" id="ARBA00022840"/>
    </source>
</evidence>
<dbReference type="PANTHER" id="PTHR20858:SF17">
    <property type="entry name" value="HYDROXYMETHYLPYRIMIDINE_PHOSPHOMETHYLPYRIMIDINE KINASE THI20-RELATED"/>
    <property type="match status" value="1"/>
</dbReference>
<evidence type="ECO:0000256" key="5">
    <source>
        <dbReference type="ARBA" id="ARBA00012135"/>
    </source>
</evidence>
<evidence type="ECO:0000256" key="12">
    <source>
        <dbReference type="ARBA" id="ARBA00022977"/>
    </source>
</evidence>
<dbReference type="InterPro" id="IPR029056">
    <property type="entry name" value="Ribokinase-like"/>
</dbReference>
<dbReference type="GO" id="GO:0005829">
    <property type="term" value="C:cytosol"/>
    <property type="evidence" value="ECO:0007669"/>
    <property type="project" value="TreeGrafter"/>
</dbReference>
<evidence type="ECO:0000256" key="3">
    <source>
        <dbReference type="ARBA" id="ARBA00004769"/>
    </source>
</evidence>
<evidence type="ECO:0000256" key="14">
    <source>
        <dbReference type="ARBA" id="ARBA00042102"/>
    </source>
</evidence>
<dbReference type="STRING" id="331679.IV81_GL001020"/>
<dbReference type="GO" id="GO:0008902">
    <property type="term" value="F:hydroxymethylpyrimidine kinase activity"/>
    <property type="evidence" value="ECO:0007669"/>
    <property type="project" value="UniProtKB-EC"/>
</dbReference>
<dbReference type="GO" id="GO:0009228">
    <property type="term" value="P:thiamine biosynthetic process"/>
    <property type="evidence" value="ECO:0007669"/>
    <property type="project" value="UniProtKB-KW"/>
</dbReference>
<evidence type="ECO:0000313" key="18">
    <source>
        <dbReference type="Proteomes" id="UP000051859"/>
    </source>
</evidence>
<dbReference type="EC" id="2.7.1.49" evidence="5"/>
<comment type="similarity">
    <text evidence="4">Belongs to the ThiD family.</text>
</comment>
<evidence type="ECO:0000256" key="6">
    <source>
        <dbReference type="ARBA" id="ARBA00012963"/>
    </source>
</evidence>
<comment type="pathway">
    <text evidence="3">Cofactor biosynthesis; thiamine diphosphate biosynthesis; 4-amino-2-methyl-5-diphosphomethylpyrimidine from 5-amino-1-(5-phospho-D-ribosyl)imidazole: step 3/3.</text>
</comment>
<evidence type="ECO:0000256" key="1">
    <source>
        <dbReference type="ARBA" id="ARBA00000151"/>
    </source>
</evidence>
<keyword evidence="8" id="KW-0808">Transferase</keyword>
<gene>
    <name evidence="17" type="ORF">IV81_GL001020</name>
</gene>
<dbReference type="InterPro" id="IPR013749">
    <property type="entry name" value="PM/HMP-P_kinase-1"/>
</dbReference>
<sequence>MEELEVPQVLTIAGTDSGGGAGIQADMKTMQERHVFSTCVVVAVTAQNTLGVLDVEVMPKRIIDHQFQALAEDFDIQVSKTGMLANTAVVETVVENYQKYDLGPLVVDPVMIAKGGAKLLSEDAIDAVRTKLIPLAYLITPNLPEAEKLAEMEIKNNQDVRSAARKLRQLGAKNVLIKGGHFSDQPESRDYVLFENGKEMELTGPRFETENTHGTGDTISSVIVSELAKGAELKEALQVGKAFINAAISNGIKVGHGHGPLNHWVYQNGESK</sequence>
<evidence type="ECO:0000256" key="10">
    <source>
        <dbReference type="ARBA" id="ARBA00022777"/>
    </source>
</evidence>
<dbReference type="InterPro" id="IPR004399">
    <property type="entry name" value="HMP/HMP-P_kinase_dom"/>
</dbReference>
<evidence type="ECO:0000256" key="7">
    <source>
        <dbReference type="ARBA" id="ARBA00019161"/>
    </source>
</evidence>
<dbReference type="PATRIC" id="fig|331679.3.peg.1031"/>
<dbReference type="GO" id="GO:0008972">
    <property type="term" value="F:phosphomethylpyrimidine kinase activity"/>
    <property type="evidence" value="ECO:0007669"/>
    <property type="project" value="UniProtKB-EC"/>
</dbReference>
<keyword evidence="9" id="KW-0547">Nucleotide-binding</keyword>
<evidence type="ECO:0000259" key="16">
    <source>
        <dbReference type="Pfam" id="PF08543"/>
    </source>
</evidence>
<dbReference type="EC" id="2.7.4.7" evidence="6"/>
<dbReference type="AlphaFoldDB" id="A0A0R2KZ11"/>
<proteinExistence type="inferred from homology"/>
<comment type="caution">
    <text evidence="17">The sequence shown here is derived from an EMBL/GenBank/DDBJ whole genome shotgun (WGS) entry which is preliminary data.</text>
</comment>
<evidence type="ECO:0000256" key="13">
    <source>
        <dbReference type="ARBA" id="ARBA00037917"/>
    </source>
</evidence>
<reference evidence="17 18" key="1">
    <citation type="journal article" date="2015" name="Genome Announc.">
        <title>Expanding the biotechnology potential of lactobacilli through comparative genomics of 213 strains and associated genera.</title>
        <authorList>
            <person name="Sun Z."/>
            <person name="Harris H.M."/>
            <person name="McCann A."/>
            <person name="Guo C."/>
            <person name="Argimon S."/>
            <person name="Zhang W."/>
            <person name="Yang X."/>
            <person name="Jeffery I.B."/>
            <person name="Cooney J.C."/>
            <person name="Kagawa T.F."/>
            <person name="Liu W."/>
            <person name="Song Y."/>
            <person name="Salvetti E."/>
            <person name="Wrobel A."/>
            <person name="Rasinkangas P."/>
            <person name="Parkhill J."/>
            <person name="Rea M.C."/>
            <person name="O'Sullivan O."/>
            <person name="Ritari J."/>
            <person name="Douillard F.P."/>
            <person name="Paul Ross R."/>
            <person name="Yang R."/>
            <person name="Briner A.E."/>
            <person name="Felis G.E."/>
            <person name="de Vos W.M."/>
            <person name="Barrangou R."/>
            <person name="Klaenhammer T.R."/>
            <person name="Caufield P.W."/>
            <person name="Cui Y."/>
            <person name="Zhang H."/>
            <person name="O'Toole P.W."/>
        </authorList>
    </citation>
    <scope>NUCLEOTIDE SEQUENCE [LARGE SCALE GENOMIC DNA]</scope>
    <source>
        <strain evidence="17 18">DSM 18001</strain>
    </source>
</reference>
<keyword evidence="12" id="KW-0784">Thiamine biosynthesis</keyword>
<organism evidence="17 18">
    <name type="scientific">Pediococcus stilesii</name>
    <dbReference type="NCBI Taxonomy" id="331679"/>
    <lineage>
        <taxon>Bacteria</taxon>
        <taxon>Bacillati</taxon>
        <taxon>Bacillota</taxon>
        <taxon>Bacilli</taxon>
        <taxon>Lactobacillales</taxon>
        <taxon>Lactobacillaceae</taxon>
        <taxon>Pediococcus</taxon>
    </lineage>
</organism>